<name>A0ABU5ICG9_9BURK</name>
<dbReference type="EMBL" id="JAXOJX010000003">
    <property type="protein sequence ID" value="MDZ5455658.1"/>
    <property type="molecule type" value="Genomic_DNA"/>
</dbReference>
<dbReference type="RefSeq" id="WP_322464413.1">
    <property type="nucleotide sequence ID" value="NZ_JAXOJX010000003.1"/>
</dbReference>
<dbReference type="Proteomes" id="UP001293718">
    <property type="component" value="Unassembled WGS sequence"/>
</dbReference>
<proteinExistence type="predicted"/>
<gene>
    <name evidence="1" type="ORF">SM757_03635</name>
</gene>
<accession>A0ABU5ICG9</accession>
<keyword evidence="2" id="KW-1185">Reference proteome</keyword>
<evidence type="ECO:0000313" key="2">
    <source>
        <dbReference type="Proteomes" id="UP001293718"/>
    </source>
</evidence>
<evidence type="ECO:0000313" key="1">
    <source>
        <dbReference type="EMBL" id="MDZ5455658.1"/>
    </source>
</evidence>
<reference evidence="1 2" key="1">
    <citation type="submission" date="2023-11" db="EMBL/GenBank/DDBJ databases">
        <title>Draft genome of Azohydromonas lata strain H1 (DSM1123), a polyhydroxyalkanoate producer.</title>
        <authorList>
            <person name="Traversa D."/>
            <person name="D'Addabbo P."/>
            <person name="Pazzani C."/>
            <person name="Manzari C."/>
            <person name="Chiara M."/>
            <person name="Scrascia M."/>
        </authorList>
    </citation>
    <scope>NUCLEOTIDE SEQUENCE [LARGE SCALE GENOMIC DNA]</scope>
    <source>
        <strain evidence="1 2">H1</strain>
    </source>
</reference>
<comment type="caution">
    <text evidence="1">The sequence shown here is derived from an EMBL/GenBank/DDBJ whole genome shotgun (WGS) entry which is preliminary data.</text>
</comment>
<sequence length="56" mass="6005">MEHQWTVLVQQQGGTACEPVVVGTFRRRVDGATPADFGLSLAEGQALVQSVQHQVA</sequence>
<organism evidence="1 2">
    <name type="scientific">Azohydromonas lata</name>
    <dbReference type="NCBI Taxonomy" id="45677"/>
    <lineage>
        <taxon>Bacteria</taxon>
        <taxon>Pseudomonadati</taxon>
        <taxon>Pseudomonadota</taxon>
        <taxon>Betaproteobacteria</taxon>
        <taxon>Burkholderiales</taxon>
        <taxon>Sphaerotilaceae</taxon>
        <taxon>Azohydromonas</taxon>
    </lineage>
</organism>
<protein>
    <submittedName>
        <fullName evidence="1">Uncharacterized protein</fullName>
    </submittedName>
</protein>